<keyword evidence="1" id="KW-1133">Transmembrane helix</keyword>
<evidence type="ECO:0000313" key="3">
    <source>
        <dbReference type="Proteomes" id="UP000294508"/>
    </source>
</evidence>
<evidence type="ECO:0000313" key="2">
    <source>
        <dbReference type="EMBL" id="TCO13485.1"/>
    </source>
</evidence>
<dbReference type="OrthoDB" id="3673627at2"/>
<dbReference type="PROSITE" id="PS51318">
    <property type="entry name" value="TAT"/>
    <property type="match status" value="1"/>
</dbReference>
<keyword evidence="1" id="KW-0472">Membrane</keyword>
<dbReference type="Proteomes" id="UP000294508">
    <property type="component" value="Unassembled WGS sequence"/>
</dbReference>
<proteinExistence type="predicted"/>
<gene>
    <name evidence="2" type="ORF">EV652_12625</name>
</gene>
<dbReference type="RefSeq" id="WP_132216801.1">
    <property type="nucleotide sequence ID" value="NZ_SLWN01000026.1"/>
</dbReference>
<dbReference type="EMBL" id="SLWN01000026">
    <property type="protein sequence ID" value="TCO13485.1"/>
    <property type="molecule type" value="Genomic_DNA"/>
</dbReference>
<sequence length="451" mass="48287">MTETDLKNRLSASVDDIEAPSDLLDRARLGGARRLSRRRFLSLSAGTLAVAAVSGAAVAAPTLLDRFNDNPAAATPIDNDPYGFLMAGGTRGDLAGDSTYLAQVLTAWRTTHRKSANHDRGIFDHLRGEPKVYWAGRTPGGRVALVGQYSDLRHHDNIQLDREGVHTLIGFVVDGKDGKPGVLADSYPAPGVGLVTGIVASKGETKALVVLDIGKKTGWSVGRTYDEQGGSGRVYTPLQFKDGVAVVELPRDIDLPDLSISPLPAKAFSDQWIANGGIEASPPEQAGDRRLWTDFPDRALWPMTENAQRLRDTAPDVFDTALDAVTDKNTYSRGFSIWSGYGVTSNGTAVYLGEQQLDNDPTRVYAVLKPKSGKATIVPGGIPDRNAVLPVLIKLTAGQGWAVARRDAKLSYRYDGGAWSPARPDALLVPAGPKAEVKVEAGGKEEIVTLR</sequence>
<name>A0A4R2GW37_9ACTN</name>
<feature type="transmembrane region" description="Helical" evidence="1">
    <location>
        <begin position="40"/>
        <end position="64"/>
    </location>
</feature>
<reference evidence="2 3" key="1">
    <citation type="journal article" date="2015" name="Stand. Genomic Sci.">
        <title>Genomic Encyclopedia of Bacterial and Archaeal Type Strains, Phase III: the genomes of soil and plant-associated and newly described type strains.</title>
        <authorList>
            <person name="Whitman W.B."/>
            <person name="Woyke T."/>
            <person name="Klenk H.P."/>
            <person name="Zhou Y."/>
            <person name="Lilburn T.G."/>
            <person name="Beck B.J."/>
            <person name="De Vos P."/>
            <person name="Vandamme P."/>
            <person name="Eisen J.A."/>
            <person name="Garrity G."/>
            <person name="Hugenholtz P."/>
            <person name="Kyrpides N.C."/>
        </authorList>
    </citation>
    <scope>NUCLEOTIDE SEQUENCE [LARGE SCALE GENOMIC DNA]</scope>
    <source>
        <strain evidence="2 3">VKM Ac-2572</strain>
    </source>
</reference>
<evidence type="ECO:0000256" key="1">
    <source>
        <dbReference type="SAM" id="Phobius"/>
    </source>
</evidence>
<comment type="caution">
    <text evidence="2">The sequence shown here is derived from an EMBL/GenBank/DDBJ whole genome shotgun (WGS) entry which is preliminary data.</text>
</comment>
<protein>
    <submittedName>
        <fullName evidence="2">Uncharacterized protein</fullName>
    </submittedName>
</protein>
<accession>A0A4R2GW37</accession>
<dbReference type="InterPro" id="IPR006311">
    <property type="entry name" value="TAT_signal"/>
</dbReference>
<organism evidence="2 3">
    <name type="scientific">Kribbella steppae</name>
    <dbReference type="NCBI Taxonomy" id="2512223"/>
    <lineage>
        <taxon>Bacteria</taxon>
        <taxon>Bacillati</taxon>
        <taxon>Actinomycetota</taxon>
        <taxon>Actinomycetes</taxon>
        <taxon>Propionibacteriales</taxon>
        <taxon>Kribbellaceae</taxon>
        <taxon>Kribbella</taxon>
    </lineage>
</organism>
<keyword evidence="3" id="KW-1185">Reference proteome</keyword>
<keyword evidence="1" id="KW-0812">Transmembrane</keyword>
<dbReference type="AlphaFoldDB" id="A0A4R2GW37"/>